<comment type="caution">
    <text evidence="1">The sequence shown here is derived from an EMBL/GenBank/DDBJ whole genome shotgun (WGS) entry which is preliminary data.</text>
</comment>
<keyword evidence="2" id="KW-1185">Reference proteome</keyword>
<dbReference type="EMBL" id="JACCCO010000001">
    <property type="protein sequence ID" value="NYF40823.1"/>
    <property type="molecule type" value="Genomic_DNA"/>
</dbReference>
<protein>
    <submittedName>
        <fullName evidence="1">Uncharacterized protein</fullName>
    </submittedName>
</protein>
<evidence type="ECO:0000313" key="1">
    <source>
        <dbReference type="EMBL" id="NYF40823.1"/>
    </source>
</evidence>
<sequence length="111" mass="11791">MTYETAPPSTAAHHMALLRRALAEKGISTVGSDVMTTAGGHCTLSLAPGLIVRSVPHVFRWFGDGGMVRHPSSDPEGAAGLLVELFDRNPSLRRQREYLEALAEPAGASPV</sequence>
<reference evidence="1 2" key="1">
    <citation type="submission" date="2020-07" db="EMBL/GenBank/DDBJ databases">
        <title>Sequencing the genomes of 1000 actinobacteria strains.</title>
        <authorList>
            <person name="Klenk H.-P."/>
        </authorList>
    </citation>
    <scope>NUCLEOTIDE SEQUENCE [LARGE SCALE GENOMIC DNA]</scope>
    <source>
        <strain evidence="1 2">DSM 45763</strain>
    </source>
</reference>
<dbReference type="Proteomes" id="UP000576393">
    <property type="component" value="Unassembled WGS sequence"/>
</dbReference>
<dbReference type="RefSeq" id="WP_179821027.1">
    <property type="nucleotide sequence ID" value="NZ_JACCCO010000001.1"/>
</dbReference>
<proteinExistence type="predicted"/>
<dbReference type="AlphaFoldDB" id="A0A852V0A7"/>
<gene>
    <name evidence="1" type="ORF">HDA43_002982</name>
</gene>
<evidence type="ECO:0000313" key="2">
    <source>
        <dbReference type="Proteomes" id="UP000576393"/>
    </source>
</evidence>
<accession>A0A852V0A7</accession>
<organism evidence="1 2">
    <name type="scientific">Streptosporangium sandarakinum</name>
    <dbReference type="NCBI Taxonomy" id="1260955"/>
    <lineage>
        <taxon>Bacteria</taxon>
        <taxon>Bacillati</taxon>
        <taxon>Actinomycetota</taxon>
        <taxon>Actinomycetes</taxon>
        <taxon>Streptosporangiales</taxon>
        <taxon>Streptosporangiaceae</taxon>
        <taxon>Streptosporangium</taxon>
    </lineage>
</organism>
<name>A0A852V0A7_9ACTN</name>